<dbReference type="FunCoup" id="D3B2I4">
    <property type="interactions" value="66"/>
</dbReference>
<dbReference type="PANTHER" id="PTHR15191">
    <property type="entry name" value="PROTEIN CBG20567"/>
    <property type="match status" value="1"/>
</dbReference>
<evidence type="ECO:0000259" key="4">
    <source>
        <dbReference type="SMART" id="SM00423"/>
    </source>
</evidence>
<dbReference type="OMA" id="VCQLSQA"/>
<dbReference type="InterPro" id="IPR052304">
    <property type="entry name" value="PTTG1IP"/>
</dbReference>
<dbReference type="InParanoid" id="D3B2I4"/>
<dbReference type="GeneID" id="31358120"/>
<keyword evidence="2" id="KW-0812">Transmembrane</keyword>
<dbReference type="AlphaFoldDB" id="D3B2I4"/>
<name>D3B2I4_HETP5</name>
<dbReference type="Proteomes" id="UP000001396">
    <property type="component" value="Unassembled WGS sequence"/>
</dbReference>
<feature type="chain" id="PRO_5003040818" description="PSI domain-containing protein" evidence="3">
    <location>
        <begin position="20"/>
        <end position="181"/>
    </location>
</feature>
<dbReference type="GO" id="GO:0005634">
    <property type="term" value="C:nucleus"/>
    <property type="evidence" value="ECO:0007669"/>
    <property type="project" value="TreeGrafter"/>
</dbReference>
<evidence type="ECO:0000313" key="5">
    <source>
        <dbReference type="EMBL" id="EFA83532.1"/>
    </source>
</evidence>
<organism evidence="5 6">
    <name type="scientific">Heterostelium pallidum (strain ATCC 26659 / Pp 5 / PN500)</name>
    <name type="common">Cellular slime mold</name>
    <name type="synonym">Polysphondylium pallidum</name>
    <dbReference type="NCBI Taxonomy" id="670386"/>
    <lineage>
        <taxon>Eukaryota</taxon>
        <taxon>Amoebozoa</taxon>
        <taxon>Evosea</taxon>
        <taxon>Eumycetozoa</taxon>
        <taxon>Dictyostelia</taxon>
        <taxon>Acytosteliales</taxon>
        <taxon>Acytosteliaceae</taxon>
        <taxon>Heterostelium</taxon>
    </lineage>
</organism>
<feature type="domain" description="PSI" evidence="4">
    <location>
        <begin position="50"/>
        <end position="98"/>
    </location>
</feature>
<sequence length="181" mass="19932">MKLTLVVLALLALTCAVIASPSQLHSSAYGMLLSSSNDTSSSGEVAKNGTCASKTDCSSCTDDRDCVWCEGDKVCVSGTFYGSKPIDTCKDFQWMQCKMQGLYTLLIAGGIALFIIVFFLALICCCCCRRKKVTKVYHIQDEETRSLLSSNHSQTPLTDRRREEMRMKYGIGKQSSTSSWN</sequence>
<dbReference type="RefSeq" id="XP_020435649.1">
    <property type="nucleotide sequence ID" value="XM_020573577.1"/>
</dbReference>
<reference evidence="5 6" key="1">
    <citation type="journal article" date="2011" name="Genome Res.">
        <title>Phylogeny-wide analysis of social amoeba genomes highlights ancient origins for complex intercellular communication.</title>
        <authorList>
            <person name="Heidel A.J."/>
            <person name="Lawal H.M."/>
            <person name="Felder M."/>
            <person name="Schilde C."/>
            <person name="Helps N.R."/>
            <person name="Tunggal B."/>
            <person name="Rivero F."/>
            <person name="John U."/>
            <person name="Schleicher M."/>
            <person name="Eichinger L."/>
            <person name="Platzer M."/>
            <person name="Noegel A.A."/>
            <person name="Schaap P."/>
            <person name="Gloeckner G."/>
        </authorList>
    </citation>
    <scope>NUCLEOTIDE SEQUENCE [LARGE SCALE GENOMIC DNA]</scope>
    <source>
        <strain evidence="6">ATCC 26659 / Pp 5 / PN500</strain>
    </source>
</reference>
<evidence type="ECO:0000256" key="3">
    <source>
        <dbReference type="SAM" id="SignalP"/>
    </source>
</evidence>
<evidence type="ECO:0000313" key="6">
    <source>
        <dbReference type="Proteomes" id="UP000001396"/>
    </source>
</evidence>
<feature type="transmembrane region" description="Helical" evidence="2">
    <location>
        <begin position="102"/>
        <end position="128"/>
    </location>
</feature>
<dbReference type="PANTHER" id="PTHR15191:SF3">
    <property type="entry name" value="PITUITARY TUMOR-TRANSFORMING GENE PROTEIN-BINDING FACTOR"/>
    <property type="match status" value="1"/>
</dbReference>
<gene>
    <name evidence="5" type="ORF">PPL_02597</name>
</gene>
<dbReference type="SMART" id="SM00423">
    <property type="entry name" value="PSI"/>
    <property type="match status" value="1"/>
</dbReference>
<keyword evidence="6" id="KW-1185">Reference proteome</keyword>
<evidence type="ECO:0000256" key="2">
    <source>
        <dbReference type="SAM" id="Phobius"/>
    </source>
</evidence>
<proteinExistence type="predicted"/>
<accession>D3B2I4</accession>
<dbReference type="GO" id="GO:0005737">
    <property type="term" value="C:cytoplasm"/>
    <property type="evidence" value="ECO:0007669"/>
    <property type="project" value="TreeGrafter"/>
</dbReference>
<keyword evidence="3" id="KW-0732">Signal</keyword>
<dbReference type="GO" id="GO:0006606">
    <property type="term" value="P:protein import into nucleus"/>
    <property type="evidence" value="ECO:0007669"/>
    <property type="project" value="TreeGrafter"/>
</dbReference>
<feature type="signal peptide" evidence="3">
    <location>
        <begin position="1"/>
        <end position="19"/>
    </location>
</feature>
<dbReference type="EMBL" id="ADBJ01000010">
    <property type="protein sequence ID" value="EFA83532.1"/>
    <property type="molecule type" value="Genomic_DNA"/>
</dbReference>
<keyword evidence="2" id="KW-1133">Transmembrane helix</keyword>
<comment type="caution">
    <text evidence="5">The sequence shown here is derived from an EMBL/GenBank/DDBJ whole genome shotgun (WGS) entry which is preliminary data.</text>
</comment>
<keyword evidence="2" id="KW-0472">Membrane</keyword>
<dbReference type="InterPro" id="IPR016201">
    <property type="entry name" value="PSI"/>
</dbReference>
<keyword evidence="1" id="KW-0325">Glycoprotein</keyword>
<evidence type="ECO:0000256" key="1">
    <source>
        <dbReference type="ARBA" id="ARBA00023180"/>
    </source>
</evidence>
<protein>
    <recommendedName>
        <fullName evidence="4">PSI domain-containing protein</fullName>
    </recommendedName>
</protein>